<evidence type="ECO:0008006" key="3">
    <source>
        <dbReference type="Google" id="ProtNLM"/>
    </source>
</evidence>
<gene>
    <name evidence="1" type="ORF">GTP81_02410</name>
</gene>
<evidence type="ECO:0000313" key="1">
    <source>
        <dbReference type="EMBL" id="MYN15599.1"/>
    </source>
</evidence>
<dbReference type="Gene3D" id="3.30.160.250">
    <property type="match status" value="1"/>
</dbReference>
<dbReference type="SUPFAM" id="SSF143100">
    <property type="entry name" value="TTHA1013/TTHA0281-like"/>
    <property type="match status" value="1"/>
</dbReference>
<dbReference type="Proteomes" id="UP000484875">
    <property type="component" value="Unassembled WGS sequence"/>
</dbReference>
<protein>
    <recommendedName>
        <fullName evidence="3">Type II toxin-antitoxin system HicB family antitoxin</fullName>
    </recommendedName>
</protein>
<comment type="caution">
    <text evidence="1">The sequence shown here is derived from an EMBL/GenBank/DDBJ whole genome shotgun (WGS) entry which is preliminary data.</text>
</comment>
<name>A0A845HDG5_9BURK</name>
<reference evidence="1 2" key="1">
    <citation type="submission" date="2019-12" db="EMBL/GenBank/DDBJ databases">
        <title>Novel species isolated from a subtropical stream in China.</title>
        <authorList>
            <person name="Lu H."/>
        </authorList>
    </citation>
    <scope>NUCLEOTIDE SEQUENCE [LARGE SCALE GENOMIC DNA]</scope>
    <source>
        <strain evidence="1 2">FT107W</strain>
    </source>
</reference>
<accession>A0A845HDG5</accession>
<evidence type="ECO:0000313" key="2">
    <source>
        <dbReference type="Proteomes" id="UP000484875"/>
    </source>
</evidence>
<dbReference type="RefSeq" id="WP_161088410.1">
    <property type="nucleotide sequence ID" value="NZ_WWCV01000002.1"/>
</dbReference>
<keyword evidence="2" id="KW-1185">Reference proteome</keyword>
<dbReference type="EMBL" id="WWCV01000002">
    <property type="protein sequence ID" value="MYN15599.1"/>
    <property type="molecule type" value="Genomic_DNA"/>
</dbReference>
<proteinExistence type="predicted"/>
<dbReference type="AlphaFoldDB" id="A0A845HDG5"/>
<sequence>MKFPATFTPEEGKIVVRFGDIPEAITQGDNEADAMEMAEDVLISSMDFYFEDQRPVPLPSVPVLGERLVALPNGLQQQVLAHNKMLSTKIDTAI</sequence>
<organism evidence="1 2">
    <name type="scientific">Duganella vulcania</name>
    <dbReference type="NCBI Taxonomy" id="2692166"/>
    <lineage>
        <taxon>Bacteria</taxon>
        <taxon>Pseudomonadati</taxon>
        <taxon>Pseudomonadota</taxon>
        <taxon>Betaproteobacteria</taxon>
        <taxon>Burkholderiales</taxon>
        <taxon>Oxalobacteraceae</taxon>
        <taxon>Telluria group</taxon>
        <taxon>Duganella</taxon>
    </lineage>
</organism>
<dbReference type="InterPro" id="IPR035069">
    <property type="entry name" value="TTHA1013/TTHA0281-like"/>
</dbReference>